<dbReference type="GO" id="GO:0016740">
    <property type="term" value="F:transferase activity"/>
    <property type="evidence" value="ECO:0007669"/>
    <property type="project" value="UniProtKB-KW"/>
</dbReference>
<feature type="domain" description="Polysaccharide pyruvyl transferase" evidence="1">
    <location>
        <begin position="14"/>
        <end position="328"/>
    </location>
</feature>
<organism evidence="2 3">
    <name type="scientific">Arenibacter aquaticus</name>
    <dbReference type="NCBI Taxonomy" id="2489054"/>
    <lineage>
        <taxon>Bacteria</taxon>
        <taxon>Pseudomonadati</taxon>
        <taxon>Bacteroidota</taxon>
        <taxon>Flavobacteriia</taxon>
        <taxon>Flavobacteriales</taxon>
        <taxon>Flavobacteriaceae</taxon>
        <taxon>Arenibacter</taxon>
    </lineage>
</organism>
<keyword evidence="2" id="KW-0808">Transferase</keyword>
<gene>
    <name evidence="2" type="ORF">EHW67_06810</name>
</gene>
<name>A0A3S0B0L2_9FLAO</name>
<reference evidence="2 3" key="1">
    <citation type="submission" date="2018-11" db="EMBL/GenBank/DDBJ databases">
        <title>Arenibacter aquaticus sp.nov., a marine bacterium isolated from surface seawater in the South China Sea.</title>
        <authorList>
            <person name="Guo J."/>
            <person name="Sun J."/>
        </authorList>
    </citation>
    <scope>NUCLEOTIDE SEQUENCE [LARGE SCALE GENOMIC DNA]</scope>
    <source>
        <strain evidence="2 3">GUO666</strain>
    </source>
</reference>
<dbReference type="EMBL" id="RQPJ01000002">
    <property type="protein sequence ID" value="RTE54867.1"/>
    <property type="molecule type" value="Genomic_DNA"/>
</dbReference>
<dbReference type="RefSeq" id="WP_126161599.1">
    <property type="nucleotide sequence ID" value="NZ_RQPJ01000002.1"/>
</dbReference>
<dbReference type="OrthoDB" id="1814359at2"/>
<dbReference type="InterPro" id="IPR007345">
    <property type="entry name" value="Polysacch_pyruvyl_Trfase"/>
</dbReference>
<proteinExistence type="predicted"/>
<dbReference type="Proteomes" id="UP000267585">
    <property type="component" value="Unassembled WGS sequence"/>
</dbReference>
<evidence type="ECO:0000259" key="1">
    <source>
        <dbReference type="Pfam" id="PF04230"/>
    </source>
</evidence>
<evidence type="ECO:0000313" key="3">
    <source>
        <dbReference type="Proteomes" id="UP000267585"/>
    </source>
</evidence>
<evidence type="ECO:0000313" key="2">
    <source>
        <dbReference type="EMBL" id="RTE54867.1"/>
    </source>
</evidence>
<dbReference type="PANTHER" id="PTHR36836:SF1">
    <property type="entry name" value="COLANIC ACID BIOSYNTHESIS PROTEIN WCAK"/>
    <property type="match status" value="1"/>
</dbReference>
<dbReference type="PANTHER" id="PTHR36836">
    <property type="entry name" value="COLANIC ACID BIOSYNTHESIS PROTEIN WCAK"/>
    <property type="match status" value="1"/>
</dbReference>
<accession>A0A3S0B0L2</accession>
<dbReference type="AlphaFoldDB" id="A0A3S0B0L2"/>
<keyword evidence="3" id="KW-1185">Reference proteome</keyword>
<comment type="caution">
    <text evidence="2">The sequence shown here is derived from an EMBL/GenBank/DDBJ whole genome shotgun (WGS) entry which is preliminary data.</text>
</comment>
<protein>
    <submittedName>
        <fullName evidence="2">Polysaccharide pyruvyl transferase family protein</fullName>
    </submittedName>
</protein>
<sequence>MKNILLYGIWGVYNYGCEAIVRGTVNSLKTMFPEAKITYASFDVEDDKERLKGCDIEIIERPFHNSLIKRIIRKLLSYVNIDYPVYIDSFDLVNDYDLIVSIGGDMYTISSTGYYPYSLMKFGDVAIQKGKKYILWGCSIGPFDNHPKILKKFQQHLKKVSLIVSREHETLEYLKKIGVSKNVLFAPDPAYNVATDNVKTESNRPKISVIGINLSPLSTLYFTDNLEDAITKQAKAISDIIEEFKCKVILLPHVLSKDIKDDDYRYMLKIKDVVSEEHGKDVEIVENDPGFIGIKEHIKKCDVVVAARMHCAVNAVATHTPAIFLSYSKKSLGMANLIYKNTNFVIDLEEFNNSSTIIAKIREISEIDKLDFYSKINELRNTSYLSEVKEHILMPPQKVPTKN</sequence>
<dbReference type="Pfam" id="PF04230">
    <property type="entry name" value="PS_pyruv_trans"/>
    <property type="match status" value="1"/>
</dbReference>